<evidence type="ECO:0000256" key="3">
    <source>
        <dbReference type="SAM" id="MobiDB-lite"/>
    </source>
</evidence>
<feature type="domain" description="Nephrocystin 3-like N-terminal" evidence="5">
    <location>
        <begin position="378"/>
        <end position="543"/>
    </location>
</feature>
<evidence type="ECO:0000313" key="7">
    <source>
        <dbReference type="Proteomes" id="UP000053617"/>
    </source>
</evidence>
<feature type="compositionally biased region" description="Basic and acidic residues" evidence="3">
    <location>
        <begin position="184"/>
        <end position="203"/>
    </location>
</feature>
<dbReference type="Pfam" id="PF24883">
    <property type="entry name" value="NPHP3_N"/>
    <property type="match status" value="1"/>
</dbReference>
<protein>
    <recommendedName>
        <fullName evidence="8">Nucleoside phosphorylase domain-containing protein</fullName>
    </recommendedName>
</protein>
<feature type="region of interest" description="Disordered" evidence="3">
    <location>
        <begin position="224"/>
        <end position="244"/>
    </location>
</feature>
<dbReference type="InterPro" id="IPR056884">
    <property type="entry name" value="NPHP3-like_N"/>
</dbReference>
<dbReference type="SUPFAM" id="SSF53167">
    <property type="entry name" value="Purine and uridine phosphorylases"/>
    <property type="match status" value="1"/>
</dbReference>
<dbReference type="Gene3D" id="3.40.50.1580">
    <property type="entry name" value="Nucleoside phosphorylase domain"/>
    <property type="match status" value="1"/>
</dbReference>
<keyword evidence="2" id="KW-0040">ANK repeat</keyword>
<feature type="repeat" description="ANK" evidence="2">
    <location>
        <begin position="893"/>
        <end position="925"/>
    </location>
</feature>
<dbReference type="SMART" id="SM00248">
    <property type="entry name" value="ANK"/>
    <property type="match status" value="8"/>
</dbReference>
<dbReference type="PANTHER" id="PTHR46082:SF11">
    <property type="entry name" value="AAA+ ATPASE DOMAIN-CONTAINING PROTEIN-RELATED"/>
    <property type="match status" value="1"/>
</dbReference>
<name>A0A0D2HCC3_9EURO</name>
<dbReference type="OrthoDB" id="1577640at2759"/>
<accession>A0A0D2HCC3</accession>
<sequence length="1174" mass="132334">MSEIQKATVSSVPTNHPLGDHMQTPSHGSPPAEAYTIGWICALQEEYQAACRMLDKEFVGPDELGANDNTIYVFGRIGGHNVVIGCLPTGCIGNSNAAGVANDMVRSFPSLKCALLVGIGGAAPTKKRDIRLGDVVVGVPDGQQPGVVQYDFGKRLPNGNFERTGHLNAPPSVLLGVIQEVRRPYDDPRKPDRISEHMKRMDDMPDYQCPGQDRLYRADYEHRGPLNDEESDQEEEESCKNCGSDGLVQRPARKSLRNVTVHYGTIASGNAVVRDAKMRDRYAKDRELRVLCFEMEAAGLVNKLPCLVIRGICDYSDSHKNDDWHKYAALAATAYARELLNRPQTAKGVFHAVMGETVLEPCDFESINNEYRLKFTPGTCQWIEQEREFQEWGAEKNLLWIFGSGKSFTAHYIREHLKRKNDFLMHFFFDSKSAEVKGLWSLRVFYQTILHQLLLQLIDRNRDTSEKLKAECLEIVRYEETRLGDLKGARSKVAMRQILAKVGPTFLVVDALDECPDSDPDVLRDWLGELNGLPHLRTVITSRPEQRIRDAAEIGLHINLELNSLVHKSNEDIRLFIRTRLQNSKDLQGSGSAWEKVKARIEEELMAKSNGMILYARLMLDILENKAADDVDIVRELDFLPTKPGKVYEVVLNKIDDRKFAQRIFQWLVTCRRPLTVDGLWEVHTLRNAIQRKQSFELQPRDIQPGTDRSRFRRFLLKGGLPLIEILQDDTVRLVHTTVTQFLLGQHSEDDSSVECPLPFRVQLVESHAEVALTCLTYLRVSLGRNDDRDSESLSSDDLYDYAVREWPAHTAESEEQIMRKEKERKVIISFCEEQAFQLWLEARASVDSRFGVQFSLESAVVCYPTPLHIAVHFNLWHVGLRFLIAINARDAAGCTPLHIAAGQDSPRIVQELLSKGARTDIPDTHGSYPIHKAVQRGRTAALRELLGRGQGDIDVQDKYGFTPLHIACQLGWIGCVEVLLEHHATIQIETNAIETLLGLAIANGHSDVVQALLSRDRSLIAHCGKPLVQAARRRRNEMVKFLCEAGADMSHSDFLGQTALHRACISGNKDLVGYLLNNPKVDVDPIDRSQRTPPYFAAEKGYLDIVELLIAHRANLNSLDRRWETALFKPAGNGHTKVVQMLLAAGIDAMKLDMWKRTPMRFAAMKGRRPDVA</sequence>
<feature type="repeat" description="ANK" evidence="2">
    <location>
        <begin position="1090"/>
        <end position="1122"/>
    </location>
</feature>
<keyword evidence="7" id="KW-1185">Reference proteome</keyword>
<dbReference type="AlphaFoldDB" id="A0A0D2HCC3"/>
<dbReference type="Gene3D" id="1.25.40.20">
    <property type="entry name" value="Ankyrin repeat-containing domain"/>
    <property type="match status" value="2"/>
</dbReference>
<feature type="region of interest" description="Disordered" evidence="3">
    <location>
        <begin position="1"/>
        <end position="30"/>
    </location>
</feature>
<dbReference type="EMBL" id="KN847476">
    <property type="protein sequence ID" value="KIX08083.1"/>
    <property type="molecule type" value="Genomic_DNA"/>
</dbReference>
<evidence type="ECO:0000259" key="5">
    <source>
        <dbReference type="Pfam" id="PF24883"/>
    </source>
</evidence>
<dbReference type="InterPro" id="IPR053137">
    <property type="entry name" value="NLR-like"/>
</dbReference>
<keyword evidence="1" id="KW-0677">Repeat</keyword>
<dbReference type="InterPro" id="IPR036770">
    <property type="entry name" value="Ankyrin_rpt-contain_sf"/>
</dbReference>
<dbReference type="PROSITE" id="PS50297">
    <property type="entry name" value="ANK_REP_REGION"/>
    <property type="match status" value="3"/>
</dbReference>
<organism evidence="6 7">
    <name type="scientific">Rhinocladiella mackenziei CBS 650.93</name>
    <dbReference type="NCBI Taxonomy" id="1442369"/>
    <lineage>
        <taxon>Eukaryota</taxon>
        <taxon>Fungi</taxon>
        <taxon>Dikarya</taxon>
        <taxon>Ascomycota</taxon>
        <taxon>Pezizomycotina</taxon>
        <taxon>Eurotiomycetes</taxon>
        <taxon>Chaetothyriomycetidae</taxon>
        <taxon>Chaetothyriales</taxon>
        <taxon>Herpotrichiellaceae</taxon>
        <taxon>Rhinocladiella</taxon>
    </lineage>
</organism>
<dbReference type="SUPFAM" id="SSF48403">
    <property type="entry name" value="Ankyrin repeat"/>
    <property type="match status" value="1"/>
</dbReference>
<feature type="compositionally biased region" description="Polar residues" evidence="3">
    <location>
        <begin position="1"/>
        <end position="14"/>
    </location>
</feature>
<dbReference type="GO" id="GO:0003824">
    <property type="term" value="F:catalytic activity"/>
    <property type="evidence" value="ECO:0007669"/>
    <property type="project" value="InterPro"/>
</dbReference>
<evidence type="ECO:0008006" key="8">
    <source>
        <dbReference type="Google" id="ProtNLM"/>
    </source>
</evidence>
<evidence type="ECO:0000256" key="2">
    <source>
        <dbReference type="PROSITE-ProRule" id="PRU00023"/>
    </source>
</evidence>
<feature type="compositionally biased region" description="Acidic residues" evidence="3">
    <location>
        <begin position="227"/>
        <end position="237"/>
    </location>
</feature>
<reference evidence="6 7" key="1">
    <citation type="submission" date="2015-01" db="EMBL/GenBank/DDBJ databases">
        <title>The Genome Sequence of Rhinocladiella mackenzie CBS 650.93.</title>
        <authorList>
            <consortium name="The Broad Institute Genomics Platform"/>
            <person name="Cuomo C."/>
            <person name="de Hoog S."/>
            <person name="Gorbushina A."/>
            <person name="Stielow B."/>
            <person name="Teixiera M."/>
            <person name="Abouelleil A."/>
            <person name="Chapman S.B."/>
            <person name="Priest M."/>
            <person name="Young S.K."/>
            <person name="Wortman J."/>
            <person name="Nusbaum C."/>
            <person name="Birren B."/>
        </authorList>
    </citation>
    <scope>NUCLEOTIDE SEQUENCE [LARGE SCALE GENOMIC DNA]</scope>
    <source>
        <strain evidence="6 7">CBS 650.93</strain>
    </source>
</reference>
<dbReference type="VEuPathDB" id="FungiDB:Z518_02738"/>
<dbReference type="RefSeq" id="XP_013275219.1">
    <property type="nucleotide sequence ID" value="XM_013419765.1"/>
</dbReference>
<evidence type="ECO:0000256" key="1">
    <source>
        <dbReference type="ARBA" id="ARBA00022737"/>
    </source>
</evidence>
<dbReference type="Gene3D" id="3.40.50.300">
    <property type="entry name" value="P-loop containing nucleotide triphosphate hydrolases"/>
    <property type="match status" value="1"/>
</dbReference>
<dbReference type="Pfam" id="PF12796">
    <property type="entry name" value="Ank_2"/>
    <property type="match status" value="3"/>
</dbReference>
<dbReference type="InterPro" id="IPR000845">
    <property type="entry name" value="Nucleoside_phosphorylase_d"/>
</dbReference>
<feature type="region of interest" description="Disordered" evidence="3">
    <location>
        <begin position="184"/>
        <end position="208"/>
    </location>
</feature>
<dbReference type="STRING" id="1442369.A0A0D2HCC3"/>
<evidence type="ECO:0000313" key="6">
    <source>
        <dbReference type="EMBL" id="KIX08083.1"/>
    </source>
</evidence>
<evidence type="ECO:0000259" key="4">
    <source>
        <dbReference type="Pfam" id="PF01048"/>
    </source>
</evidence>
<proteinExistence type="predicted"/>
<dbReference type="PROSITE" id="PS50088">
    <property type="entry name" value="ANK_REPEAT"/>
    <property type="match status" value="4"/>
</dbReference>
<dbReference type="Proteomes" id="UP000053617">
    <property type="component" value="Unassembled WGS sequence"/>
</dbReference>
<feature type="repeat" description="ANK" evidence="2">
    <location>
        <begin position="926"/>
        <end position="959"/>
    </location>
</feature>
<dbReference type="GO" id="GO:0009116">
    <property type="term" value="P:nucleoside metabolic process"/>
    <property type="evidence" value="ECO:0007669"/>
    <property type="project" value="InterPro"/>
</dbReference>
<feature type="repeat" description="ANK" evidence="2">
    <location>
        <begin position="960"/>
        <end position="992"/>
    </location>
</feature>
<dbReference type="PANTHER" id="PTHR46082">
    <property type="entry name" value="ATP/GTP-BINDING PROTEIN-RELATED"/>
    <property type="match status" value="1"/>
</dbReference>
<dbReference type="Pfam" id="PF01048">
    <property type="entry name" value="PNP_UDP_1"/>
    <property type="match status" value="1"/>
</dbReference>
<dbReference type="InterPro" id="IPR035994">
    <property type="entry name" value="Nucleoside_phosphorylase_sf"/>
</dbReference>
<dbReference type="InterPro" id="IPR002110">
    <property type="entry name" value="Ankyrin_rpt"/>
</dbReference>
<gene>
    <name evidence="6" type="ORF">Z518_02738</name>
</gene>
<feature type="domain" description="Nucleoside phosphorylase" evidence="4">
    <location>
        <begin position="36"/>
        <end position="326"/>
    </location>
</feature>
<dbReference type="HOGENOM" id="CLU_000288_34_2_1"/>
<dbReference type="GeneID" id="25290809"/>
<dbReference type="InterPro" id="IPR027417">
    <property type="entry name" value="P-loop_NTPase"/>
</dbReference>